<comment type="similarity">
    <text evidence="2">Belongs to the AB hydrolase superfamily. Lipase family. Class 3 subfamily.</text>
</comment>
<evidence type="ECO:0000256" key="3">
    <source>
        <dbReference type="ARBA" id="ARBA00047591"/>
    </source>
</evidence>
<feature type="signal peptide" evidence="5">
    <location>
        <begin position="1"/>
        <end position="22"/>
    </location>
</feature>
<organism evidence="7 8">
    <name type="scientific">Athelia psychrophila</name>
    <dbReference type="NCBI Taxonomy" id="1759441"/>
    <lineage>
        <taxon>Eukaryota</taxon>
        <taxon>Fungi</taxon>
        <taxon>Dikarya</taxon>
        <taxon>Basidiomycota</taxon>
        <taxon>Agaricomycotina</taxon>
        <taxon>Agaricomycetes</taxon>
        <taxon>Agaricomycetidae</taxon>
        <taxon>Atheliales</taxon>
        <taxon>Atheliaceae</taxon>
        <taxon>Athelia</taxon>
    </lineage>
</organism>
<keyword evidence="5" id="KW-0732">Signal</keyword>
<dbReference type="Pfam" id="PF01764">
    <property type="entry name" value="Lipase_3"/>
    <property type="match status" value="1"/>
</dbReference>
<feature type="domain" description="Fungal lipase-type" evidence="6">
    <location>
        <begin position="107"/>
        <end position="246"/>
    </location>
</feature>
<feature type="chain" id="PRO_5007871233" evidence="5">
    <location>
        <begin position="23"/>
        <end position="310"/>
    </location>
</feature>
<accession>A0A166BJH9</accession>
<gene>
    <name evidence="7" type="ORF">FIBSPDRAFT_1049877</name>
</gene>
<evidence type="ECO:0000256" key="5">
    <source>
        <dbReference type="SAM" id="SignalP"/>
    </source>
</evidence>
<dbReference type="InterPro" id="IPR029058">
    <property type="entry name" value="AB_hydrolase_fold"/>
</dbReference>
<dbReference type="AlphaFoldDB" id="A0A166BJH9"/>
<evidence type="ECO:0000313" key="8">
    <source>
        <dbReference type="Proteomes" id="UP000076532"/>
    </source>
</evidence>
<evidence type="ECO:0000313" key="7">
    <source>
        <dbReference type="EMBL" id="KZP12704.1"/>
    </source>
</evidence>
<reference evidence="7 8" key="1">
    <citation type="journal article" date="2016" name="Mol. Biol. Evol.">
        <title>Comparative Genomics of Early-Diverging Mushroom-Forming Fungi Provides Insights into the Origins of Lignocellulose Decay Capabilities.</title>
        <authorList>
            <person name="Nagy L.G."/>
            <person name="Riley R."/>
            <person name="Tritt A."/>
            <person name="Adam C."/>
            <person name="Daum C."/>
            <person name="Floudas D."/>
            <person name="Sun H."/>
            <person name="Yadav J.S."/>
            <person name="Pangilinan J."/>
            <person name="Larsson K.H."/>
            <person name="Matsuura K."/>
            <person name="Barry K."/>
            <person name="Labutti K."/>
            <person name="Kuo R."/>
            <person name="Ohm R.A."/>
            <person name="Bhattacharya S.S."/>
            <person name="Shirouzu T."/>
            <person name="Yoshinaga Y."/>
            <person name="Martin F.M."/>
            <person name="Grigoriev I.V."/>
            <person name="Hibbett D.S."/>
        </authorList>
    </citation>
    <scope>NUCLEOTIDE SEQUENCE [LARGE SCALE GENOMIC DNA]</scope>
    <source>
        <strain evidence="7 8">CBS 109695</strain>
    </source>
</reference>
<comment type="catalytic activity">
    <reaction evidence="4">
        <text>a monoacylglycerol + H2O = glycerol + a fatty acid + H(+)</text>
        <dbReference type="Rhea" id="RHEA:15245"/>
        <dbReference type="ChEBI" id="CHEBI:15377"/>
        <dbReference type="ChEBI" id="CHEBI:15378"/>
        <dbReference type="ChEBI" id="CHEBI:17408"/>
        <dbReference type="ChEBI" id="CHEBI:17754"/>
        <dbReference type="ChEBI" id="CHEBI:28868"/>
    </reaction>
</comment>
<dbReference type="PANTHER" id="PTHR45856">
    <property type="entry name" value="ALPHA/BETA-HYDROLASES SUPERFAMILY PROTEIN"/>
    <property type="match status" value="1"/>
</dbReference>
<keyword evidence="1" id="KW-1015">Disulfide bond</keyword>
<dbReference type="CDD" id="cd00519">
    <property type="entry name" value="Lipase_3"/>
    <property type="match status" value="1"/>
</dbReference>
<keyword evidence="8" id="KW-1185">Reference proteome</keyword>
<dbReference type="OrthoDB" id="426718at2759"/>
<evidence type="ECO:0000259" key="6">
    <source>
        <dbReference type="Pfam" id="PF01764"/>
    </source>
</evidence>
<dbReference type="STRING" id="436010.A0A166BJH9"/>
<dbReference type="EMBL" id="KV417643">
    <property type="protein sequence ID" value="KZP12704.1"/>
    <property type="molecule type" value="Genomic_DNA"/>
</dbReference>
<dbReference type="InterPro" id="IPR051218">
    <property type="entry name" value="Sec_MonoDiacylglyc_Lipase"/>
</dbReference>
<dbReference type="GO" id="GO:0006629">
    <property type="term" value="P:lipid metabolic process"/>
    <property type="evidence" value="ECO:0007669"/>
    <property type="project" value="InterPro"/>
</dbReference>
<evidence type="ECO:0000256" key="4">
    <source>
        <dbReference type="ARBA" id="ARBA00048461"/>
    </source>
</evidence>
<sequence>MATILSRVALVILGGLLARVRAAPALDLILDSRASITALSASQISAFTPYTWYASAAYCAASTTATWSCGESCSANSGFEPVASGGDGNSVQYWYVGYDPSLQTVIVAHQGTNTSEILPDLTDANIMMENLGSTLFPGLSTTIEVHSGFATAQAGTAAAVLAAVQTAMTKGSTTSVTLTGHSLGAAITLLDSVYLPLHLPLTTTFKTIVYGLPRVGNQAFADYVDAHLTLTHINNEEDIVPIVPGMALGFVHPSGEVHIEDSGEWASCPGQDNPSTSCIVGAVPNIFDGDESDHDGPYGVVGIRMNKGCS</sequence>
<evidence type="ECO:0000256" key="2">
    <source>
        <dbReference type="ARBA" id="ARBA00043996"/>
    </source>
</evidence>
<dbReference type="Gene3D" id="3.40.50.1820">
    <property type="entry name" value="alpha/beta hydrolase"/>
    <property type="match status" value="1"/>
</dbReference>
<dbReference type="InterPro" id="IPR002921">
    <property type="entry name" value="Fungal_lipase-type"/>
</dbReference>
<dbReference type="Proteomes" id="UP000076532">
    <property type="component" value="Unassembled WGS sequence"/>
</dbReference>
<protein>
    <submittedName>
        <fullName evidence="7">Alpha/beta-hydrolase</fullName>
    </submittedName>
</protein>
<proteinExistence type="inferred from homology"/>
<name>A0A166BJH9_9AGAM</name>
<comment type="catalytic activity">
    <reaction evidence="3">
        <text>a diacylglycerol + H2O = a monoacylglycerol + a fatty acid + H(+)</text>
        <dbReference type="Rhea" id="RHEA:32731"/>
        <dbReference type="ChEBI" id="CHEBI:15377"/>
        <dbReference type="ChEBI" id="CHEBI:15378"/>
        <dbReference type="ChEBI" id="CHEBI:17408"/>
        <dbReference type="ChEBI" id="CHEBI:18035"/>
        <dbReference type="ChEBI" id="CHEBI:28868"/>
    </reaction>
</comment>
<dbReference type="PANTHER" id="PTHR45856:SF25">
    <property type="entry name" value="FUNGAL LIPASE-LIKE DOMAIN-CONTAINING PROTEIN"/>
    <property type="match status" value="1"/>
</dbReference>
<dbReference type="SUPFAM" id="SSF53474">
    <property type="entry name" value="alpha/beta-Hydrolases"/>
    <property type="match status" value="1"/>
</dbReference>
<evidence type="ECO:0000256" key="1">
    <source>
        <dbReference type="ARBA" id="ARBA00023157"/>
    </source>
</evidence>